<dbReference type="InterPro" id="IPR036388">
    <property type="entry name" value="WH-like_DNA-bd_sf"/>
</dbReference>
<dbReference type="SUPFAM" id="SSF46785">
    <property type="entry name" value="Winged helix' DNA-binding domain"/>
    <property type="match status" value="1"/>
</dbReference>
<dbReference type="InterPro" id="IPR029016">
    <property type="entry name" value="GAF-like_dom_sf"/>
</dbReference>
<accession>A0A853H8B8</accession>
<dbReference type="Proteomes" id="UP000554144">
    <property type="component" value="Unassembled WGS sequence"/>
</dbReference>
<dbReference type="Gene3D" id="3.30.450.40">
    <property type="match status" value="1"/>
</dbReference>
<dbReference type="PANTHER" id="PTHR30136:SF35">
    <property type="entry name" value="HTH-TYPE TRANSCRIPTIONAL REGULATOR RV1719"/>
    <property type="match status" value="1"/>
</dbReference>
<dbReference type="Pfam" id="PF09339">
    <property type="entry name" value="HTH_IclR"/>
    <property type="match status" value="1"/>
</dbReference>
<dbReference type="GO" id="GO:0003700">
    <property type="term" value="F:DNA-binding transcription factor activity"/>
    <property type="evidence" value="ECO:0007669"/>
    <property type="project" value="TreeGrafter"/>
</dbReference>
<evidence type="ECO:0000256" key="1">
    <source>
        <dbReference type="ARBA" id="ARBA00023015"/>
    </source>
</evidence>
<dbReference type="InterPro" id="IPR036390">
    <property type="entry name" value="WH_DNA-bd_sf"/>
</dbReference>
<dbReference type="Pfam" id="PF01614">
    <property type="entry name" value="IclR_C"/>
    <property type="match status" value="1"/>
</dbReference>
<evidence type="ECO:0000256" key="3">
    <source>
        <dbReference type="ARBA" id="ARBA00023163"/>
    </source>
</evidence>
<dbReference type="AlphaFoldDB" id="A0A853H8B8"/>
<dbReference type="Gene3D" id="1.10.10.10">
    <property type="entry name" value="Winged helix-like DNA-binding domain superfamily/Winged helix DNA-binding domain"/>
    <property type="match status" value="1"/>
</dbReference>
<protein>
    <submittedName>
        <fullName evidence="6">IclR family transcriptional regulator</fullName>
    </submittedName>
</protein>
<dbReference type="InterPro" id="IPR050707">
    <property type="entry name" value="HTH_MetabolicPath_Reg"/>
</dbReference>
<keyword evidence="2" id="KW-0238">DNA-binding</keyword>
<keyword evidence="3" id="KW-0804">Transcription</keyword>
<keyword evidence="7" id="KW-1185">Reference proteome</keyword>
<dbReference type="OrthoDB" id="8858707at2"/>
<dbReference type="GO" id="GO:0045892">
    <property type="term" value="P:negative regulation of DNA-templated transcription"/>
    <property type="evidence" value="ECO:0007669"/>
    <property type="project" value="TreeGrafter"/>
</dbReference>
<name>A0A853H8B8_9BURK</name>
<evidence type="ECO:0000259" key="4">
    <source>
        <dbReference type="PROSITE" id="PS51077"/>
    </source>
</evidence>
<evidence type="ECO:0000259" key="5">
    <source>
        <dbReference type="PROSITE" id="PS51078"/>
    </source>
</evidence>
<evidence type="ECO:0000313" key="6">
    <source>
        <dbReference type="EMBL" id="NYT86723.1"/>
    </source>
</evidence>
<dbReference type="PROSITE" id="PS51078">
    <property type="entry name" value="ICLR_ED"/>
    <property type="match status" value="1"/>
</dbReference>
<reference evidence="6 7" key="1">
    <citation type="submission" date="2020-07" db="EMBL/GenBank/DDBJ databases">
        <title>Taxonomic revisions and descriptions of new bacterial species based on genomic comparisons in the high-G+C-content subgroup of the family Alcaligenaceae.</title>
        <authorList>
            <person name="Szabo A."/>
            <person name="Felfoldi T."/>
        </authorList>
    </citation>
    <scope>NUCLEOTIDE SEQUENCE [LARGE SCALE GENOMIC DNA]</scope>
    <source>
        <strain evidence="6 7">DSM 25667</strain>
    </source>
</reference>
<comment type="caution">
    <text evidence="6">The sequence shown here is derived from an EMBL/GenBank/DDBJ whole genome shotgun (WGS) entry which is preliminary data.</text>
</comment>
<dbReference type="InterPro" id="IPR005471">
    <property type="entry name" value="Tscrpt_reg_IclR_N"/>
</dbReference>
<dbReference type="PANTHER" id="PTHR30136">
    <property type="entry name" value="HELIX-TURN-HELIX TRANSCRIPTIONAL REGULATOR, ICLR FAMILY"/>
    <property type="match status" value="1"/>
</dbReference>
<organism evidence="6 7">
    <name type="scientific">Pollutimonas harenae</name>
    <dbReference type="NCBI Taxonomy" id="657015"/>
    <lineage>
        <taxon>Bacteria</taxon>
        <taxon>Pseudomonadati</taxon>
        <taxon>Pseudomonadota</taxon>
        <taxon>Betaproteobacteria</taxon>
        <taxon>Burkholderiales</taxon>
        <taxon>Alcaligenaceae</taxon>
        <taxon>Pollutimonas</taxon>
    </lineage>
</organism>
<dbReference type="SUPFAM" id="SSF55781">
    <property type="entry name" value="GAF domain-like"/>
    <property type="match status" value="1"/>
</dbReference>
<dbReference type="GO" id="GO:0003677">
    <property type="term" value="F:DNA binding"/>
    <property type="evidence" value="ECO:0007669"/>
    <property type="project" value="UniProtKB-KW"/>
</dbReference>
<feature type="domain" description="IclR-ED" evidence="5">
    <location>
        <begin position="80"/>
        <end position="258"/>
    </location>
</feature>
<dbReference type="EMBL" id="JACCEV010000004">
    <property type="protein sequence ID" value="NYT86723.1"/>
    <property type="molecule type" value="Genomic_DNA"/>
</dbReference>
<gene>
    <name evidence="6" type="ORF">H0A62_14015</name>
</gene>
<evidence type="ECO:0000256" key="2">
    <source>
        <dbReference type="ARBA" id="ARBA00023125"/>
    </source>
</evidence>
<sequence>MQNIFMHTKKQSDSSNVKTAARTLDLFEAFAAAQKPLNLSELANALQIPVSSCFALVRTLENRGYVYMLAAKKGIYPTKRILDVASKISASDPVLDRVEDELAKLRDTSGETIVFSKRQSDHIVYLDVYDSANSIRYNTQVGDFKMLHASSGGKAFLGAMDEVELDEFIAQLELTRYTPKTLTTPKALLADLAVSRKRGWYANISESVSDLIGLAVTVSLSGELYSISMAGPVYRMKPNLQALVAALLKTQRAIQSAD</sequence>
<dbReference type="InterPro" id="IPR014757">
    <property type="entry name" value="Tscrpt_reg_IclR_C"/>
</dbReference>
<proteinExistence type="predicted"/>
<keyword evidence="1" id="KW-0805">Transcription regulation</keyword>
<dbReference type="PROSITE" id="PS51077">
    <property type="entry name" value="HTH_ICLR"/>
    <property type="match status" value="1"/>
</dbReference>
<evidence type="ECO:0000313" key="7">
    <source>
        <dbReference type="Proteomes" id="UP000554144"/>
    </source>
</evidence>
<feature type="domain" description="HTH iclR-type" evidence="4">
    <location>
        <begin position="17"/>
        <end position="80"/>
    </location>
</feature>